<accession>X1V6I2</accession>
<gene>
    <name evidence="1" type="ORF">S12H4_50680</name>
</gene>
<name>X1V6I2_9ZZZZ</name>
<feature type="non-terminal residue" evidence="1">
    <location>
        <position position="31"/>
    </location>
</feature>
<sequence length="31" mass="3163">MAAYILGQHSGSRERIGTASGVLLFLGGGSR</sequence>
<dbReference type="AlphaFoldDB" id="X1V6I2"/>
<proteinExistence type="predicted"/>
<protein>
    <submittedName>
        <fullName evidence="1">Uncharacterized protein</fullName>
    </submittedName>
</protein>
<organism evidence="1">
    <name type="scientific">marine sediment metagenome</name>
    <dbReference type="NCBI Taxonomy" id="412755"/>
    <lineage>
        <taxon>unclassified sequences</taxon>
        <taxon>metagenomes</taxon>
        <taxon>ecological metagenomes</taxon>
    </lineage>
</organism>
<evidence type="ECO:0000313" key="1">
    <source>
        <dbReference type="EMBL" id="GAJ07911.1"/>
    </source>
</evidence>
<reference evidence="1" key="1">
    <citation type="journal article" date="2014" name="Front. Microbiol.">
        <title>High frequency of phylogenetically diverse reductive dehalogenase-homologous genes in deep subseafloor sedimentary metagenomes.</title>
        <authorList>
            <person name="Kawai M."/>
            <person name="Futagami T."/>
            <person name="Toyoda A."/>
            <person name="Takaki Y."/>
            <person name="Nishi S."/>
            <person name="Hori S."/>
            <person name="Arai W."/>
            <person name="Tsubouchi T."/>
            <person name="Morono Y."/>
            <person name="Uchiyama I."/>
            <person name="Ito T."/>
            <person name="Fujiyama A."/>
            <person name="Inagaki F."/>
            <person name="Takami H."/>
        </authorList>
    </citation>
    <scope>NUCLEOTIDE SEQUENCE</scope>
    <source>
        <strain evidence="1">Expedition CK06-06</strain>
    </source>
</reference>
<dbReference type="EMBL" id="BARW01031946">
    <property type="protein sequence ID" value="GAJ07911.1"/>
    <property type="molecule type" value="Genomic_DNA"/>
</dbReference>
<comment type="caution">
    <text evidence="1">The sequence shown here is derived from an EMBL/GenBank/DDBJ whole genome shotgun (WGS) entry which is preliminary data.</text>
</comment>